<keyword evidence="7 10" id="KW-1133">Transmembrane helix</keyword>
<evidence type="ECO:0000256" key="10">
    <source>
        <dbReference type="RuleBase" id="RU365087"/>
    </source>
</evidence>
<dbReference type="RefSeq" id="WP_406786398.1">
    <property type="nucleotide sequence ID" value="NZ_JBJIAA010000003.1"/>
</dbReference>
<evidence type="ECO:0000256" key="4">
    <source>
        <dbReference type="ARBA" id="ARBA00022475"/>
    </source>
</evidence>
<dbReference type="PANTHER" id="PTHR34182">
    <property type="entry name" value="PROTEIN-EXPORT MEMBRANE PROTEIN SECG"/>
    <property type="match status" value="1"/>
</dbReference>
<dbReference type="NCBIfam" id="TIGR00810">
    <property type="entry name" value="secG"/>
    <property type="match status" value="1"/>
</dbReference>
<comment type="caution">
    <text evidence="11">The sequence shown here is derived from an EMBL/GenBank/DDBJ whole genome shotgun (WGS) entry which is preliminary data.</text>
</comment>
<dbReference type="PANTHER" id="PTHR34182:SF1">
    <property type="entry name" value="PROTEIN-EXPORT MEMBRANE PROTEIN SECG"/>
    <property type="match status" value="1"/>
</dbReference>
<evidence type="ECO:0000256" key="7">
    <source>
        <dbReference type="ARBA" id="ARBA00022989"/>
    </source>
</evidence>
<evidence type="ECO:0000256" key="1">
    <source>
        <dbReference type="ARBA" id="ARBA00004651"/>
    </source>
</evidence>
<dbReference type="EMBL" id="JBJIAA010000003">
    <property type="protein sequence ID" value="MFL0249733.1"/>
    <property type="molecule type" value="Genomic_DNA"/>
</dbReference>
<proteinExistence type="inferred from homology"/>
<accession>A0ABW8TB71</accession>
<keyword evidence="12" id="KW-1185">Reference proteome</keyword>
<comment type="subcellular location">
    <subcellularLocation>
        <location evidence="1 10">Cell membrane</location>
        <topology evidence="1 10">Multi-pass membrane protein</topology>
    </subcellularLocation>
</comment>
<keyword evidence="3 10" id="KW-0813">Transport</keyword>
<feature type="transmembrane region" description="Helical" evidence="10">
    <location>
        <begin position="57"/>
        <end position="77"/>
    </location>
</feature>
<evidence type="ECO:0000256" key="9">
    <source>
        <dbReference type="ARBA" id="ARBA00023136"/>
    </source>
</evidence>
<keyword evidence="5 10" id="KW-0812">Transmembrane</keyword>
<comment type="function">
    <text evidence="10">Involved in protein export. Participates in an early event of protein translocation.</text>
</comment>
<evidence type="ECO:0000256" key="6">
    <source>
        <dbReference type="ARBA" id="ARBA00022927"/>
    </source>
</evidence>
<evidence type="ECO:0000256" key="5">
    <source>
        <dbReference type="ARBA" id="ARBA00022692"/>
    </source>
</evidence>
<evidence type="ECO:0000313" key="12">
    <source>
        <dbReference type="Proteomes" id="UP001623592"/>
    </source>
</evidence>
<evidence type="ECO:0000256" key="2">
    <source>
        <dbReference type="ARBA" id="ARBA00008445"/>
    </source>
</evidence>
<dbReference type="Pfam" id="PF03840">
    <property type="entry name" value="SecG"/>
    <property type="match status" value="1"/>
</dbReference>
<keyword evidence="8 10" id="KW-0811">Translocation</keyword>
<dbReference type="Proteomes" id="UP001623592">
    <property type="component" value="Unassembled WGS sequence"/>
</dbReference>
<sequence length="78" mass="8463">MHNVLVVLQVILCVIIIGVVLVQPGKMDGFTNFSAGATDTFFAKNKSKTHESFLKKVTVVAALLFAIVTILMNLPAFK</sequence>
<organism evidence="11 12">
    <name type="scientific">Clostridium neuense</name>
    <dbReference type="NCBI Taxonomy" id="1728934"/>
    <lineage>
        <taxon>Bacteria</taxon>
        <taxon>Bacillati</taxon>
        <taxon>Bacillota</taxon>
        <taxon>Clostridia</taxon>
        <taxon>Eubacteriales</taxon>
        <taxon>Clostridiaceae</taxon>
        <taxon>Clostridium</taxon>
    </lineage>
</organism>
<dbReference type="InterPro" id="IPR004692">
    <property type="entry name" value="SecG"/>
</dbReference>
<comment type="similarity">
    <text evidence="2 10">Belongs to the SecG family.</text>
</comment>
<name>A0ABW8TB71_9CLOT</name>
<evidence type="ECO:0000256" key="3">
    <source>
        <dbReference type="ARBA" id="ARBA00022448"/>
    </source>
</evidence>
<gene>
    <name evidence="11" type="primary">secG</name>
    <name evidence="11" type="ORF">ACJDT4_04805</name>
</gene>
<keyword evidence="4 10" id="KW-1003">Cell membrane</keyword>
<reference evidence="11 12" key="1">
    <citation type="submission" date="2024-11" db="EMBL/GenBank/DDBJ databases">
        <authorList>
            <person name="Heng Y.C."/>
            <person name="Lim A.C.H."/>
            <person name="Lee J.K.Y."/>
            <person name="Kittelmann S."/>
        </authorList>
    </citation>
    <scope>NUCLEOTIDE SEQUENCE [LARGE SCALE GENOMIC DNA]</scope>
    <source>
        <strain evidence="11 12">WILCCON 0114</strain>
    </source>
</reference>
<keyword evidence="6 10" id="KW-0653">Protein transport</keyword>
<evidence type="ECO:0000256" key="8">
    <source>
        <dbReference type="ARBA" id="ARBA00023010"/>
    </source>
</evidence>
<evidence type="ECO:0000313" key="11">
    <source>
        <dbReference type="EMBL" id="MFL0249733.1"/>
    </source>
</evidence>
<feature type="transmembrane region" description="Helical" evidence="10">
    <location>
        <begin position="6"/>
        <end position="22"/>
    </location>
</feature>
<dbReference type="PRINTS" id="PR01651">
    <property type="entry name" value="SECGEXPORT"/>
</dbReference>
<protein>
    <recommendedName>
        <fullName evidence="10">Protein-export membrane protein SecG</fullName>
    </recommendedName>
</protein>
<keyword evidence="9 10" id="KW-0472">Membrane</keyword>